<keyword evidence="3" id="KW-0862">Zinc</keyword>
<gene>
    <name evidence="11" type="ORF">FN846DRAFT_328414</name>
</gene>
<accession>A0A5J5EJL8</accession>
<dbReference type="OrthoDB" id="40579at2759"/>
<dbReference type="PANTHER" id="PTHR47660">
    <property type="entry name" value="TRANSCRIPTION FACTOR WITH C2H2 AND ZN(2)-CYS(6) DNA BINDING DOMAIN (EUROFUNG)-RELATED-RELATED"/>
    <property type="match status" value="1"/>
</dbReference>
<dbReference type="EMBL" id="VXIS01000254">
    <property type="protein sequence ID" value="KAA8895610.1"/>
    <property type="molecule type" value="Genomic_DNA"/>
</dbReference>
<evidence type="ECO:0008006" key="13">
    <source>
        <dbReference type="Google" id="ProtNLM"/>
    </source>
</evidence>
<dbReference type="SUPFAM" id="SSF57667">
    <property type="entry name" value="beta-beta-alpha zinc fingers"/>
    <property type="match status" value="1"/>
</dbReference>
<dbReference type="Gene3D" id="3.30.160.60">
    <property type="entry name" value="Classic Zinc Finger"/>
    <property type="match status" value="2"/>
</dbReference>
<evidence type="ECO:0000256" key="2">
    <source>
        <dbReference type="ARBA" id="ARBA00022771"/>
    </source>
</evidence>
<dbReference type="GO" id="GO:0008270">
    <property type="term" value="F:zinc ion binding"/>
    <property type="evidence" value="ECO:0007669"/>
    <property type="project" value="UniProtKB-KW"/>
</dbReference>
<dbReference type="GO" id="GO:0006351">
    <property type="term" value="P:DNA-templated transcription"/>
    <property type="evidence" value="ECO:0007669"/>
    <property type="project" value="InterPro"/>
</dbReference>
<dbReference type="InterPro" id="IPR036236">
    <property type="entry name" value="Znf_C2H2_sf"/>
</dbReference>
<evidence type="ECO:0000256" key="3">
    <source>
        <dbReference type="ARBA" id="ARBA00022833"/>
    </source>
</evidence>
<organism evidence="11 12">
    <name type="scientific">Sphaerosporella brunnea</name>
    <dbReference type="NCBI Taxonomy" id="1250544"/>
    <lineage>
        <taxon>Eukaryota</taxon>
        <taxon>Fungi</taxon>
        <taxon>Dikarya</taxon>
        <taxon>Ascomycota</taxon>
        <taxon>Pezizomycotina</taxon>
        <taxon>Pezizomycetes</taxon>
        <taxon>Pezizales</taxon>
        <taxon>Pyronemataceae</taxon>
        <taxon>Sphaerosporella</taxon>
    </lineage>
</organism>
<keyword evidence="6" id="KW-0539">Nucleus</keyword>
<dbReference type="SMART" id="SM00066">
    <property type="entry name" value="GAL4"/>
    <property type="match status" value="1"/>
</dbReference>
<evidence type="ECO:0000256" key="7">
    <source>
        <dbReference type="PROSITE-ProRule" id="PRU00042"/>
    </source>
</evidence>
<keyword evidence="12" id="KW-1185">Reference proteome</keyword>
<dbReference type="Gene3D" id="4.10.240.10">
    <property type="entry name" value="Zn(2)-C6 fungal-type DNA-binding domain"/>
    <property type="match status" value="1"/>
</dbReference>
<dbReference type="SUPFAM" id="SSF57701">
    <property type="entry name" value="Zn2/Cys6 DNA-binding domain"/>
    <property type="match status" value="1"/>
</dbReference>
<evidence type="ECO:0000313" key="12">
    <source>
        <dbReference type="Proteomes" id="UP000326924"/>
    </source>
</evidence>
<keyword evidence="1" id="KW-0479">Metal-binding</keyword>
<dbReference type="PROSITE" id="PS00028">
    <property type="entry name" value="ZINC_FINGER_C2H2_1"/>
    <property type="match status" value="2"/>
</dbReference>
<dbReference type="InterPro" id="IPR001138">
    <property type="entry name" value="Zn2Cys6_DnaBD"/>
</dbReference>
<dbReference type="PROSITE" id="PS50048">
    <property type="entry name" value="ZN2_CY6_FUNGAL_2"/>
    <property type="match status" value="1"/>
</dbReference>
<keyword evidence="4" id="KW-0805">Transcription regulation</keyword>
<name>A0A5J5EJL8_9PEZI</name>
<evidence type="ECO:0000313" key="11">
    <source>
        <dbReference type="EMBL" id="KAA8895610.1"/>
    </source>
</evidence>
<evidence type="ECO:0000256" key="4">
    <source>
        <dbReference type="ARBA" id="ARBA00023015"/>
    </source>
</evidence>
<dbReference type="PANTHER" id="PTHR47660:SF2">
    <property type="entry name" value="TRANSCRIPTION FACTOR WITH C2H2 AND ZN(2)-CYS(6) DNA BINDING DOMAIN (EUROFUNG)"/>
    <property type="match status" value="1"/>
</dbReference>
<dbReference type="PROSITE" id="PS50157">
    <property type="entry name" value="ZINC_FINGER_C2H2_2"/>
    <property type="match status" value="2"/>
</dbReference>
<reference evidence="11 12" key="1">
    <citation type="submission" date="2019-09" db="EMBL/GenBank/DDBJ databases">
        <title>Draft genome of the ectomycorrhizal ascomycete Sphaerosporella brunnea.</title>
        <authorList>
            <consortium name="DOE Joint Genome Institute"/>
            <person name="Benucci G.M."/>
            <person name="Marozzi G."/>
            <person name="Antonielli L."/>
            <person name="Sanchez S."/>
            <person name="Marco P."/>
            <person name="Wang X."/>
            <person name="Falini L.B."/>
            <person name="Barry K."/>
            <person name="Haridas S."/>
            <person name="Lipzen A."/>
            <person name="Labutti K."/>
            <person name="Grigoriev I.V."/>
            <person name="Murat C."/>
            <person name="Martin F."/>
            <person name="Albertini E."/>
            <person name="Donnini D."/>
            <person name="Bonito G."/>
        </authorList>
    </citation>
    <scope>NUCLEOTIDE SEQUENCE [LARGE SCALE GENOMIC DNA]</scope>
    <source>
        <strain evidence="11 12">Sb_GMNB300</strain>
    </source>
</reference>
<keyword evidence="2 7" id="KW-0863">Zinc-finger</keyword>
<proteinExistence type="predicted"/>
<feature type="region of interest" description="Disordered" evidence="8">
    <location>
        <begin position="1"/>
        <end position="22"/>
    </location>
</feature>
<evidence type="ECO:0000259" key="10">
    <source>
        <dbReference type="PROSITE" id="PS50157"/>
    </source>
</evidence>
<feature type="domain" description="Zn(2)-C6 fungal-type" evidence="9">
    <location>
        <begin position="103"/>
        <end position="132"/>
    </location>
</feature>
<dbReference type="InterPro" id="IPR013087">
    <property type="entry name" value="Znf_C2H2_type"/>
</dbReference>
<dbReference type="Pfam" id="PF00172">
    <property type="entry name" value="Zn_clus"/>
    <property type="match status" value="1"/>
</dbReference>
<dbReference type="InterPro" id="IPR036864">
    <property type="entry name" value="Zn2-C6_fun-type_DNA-bd_sf"/>
</dbReference>
<feature type="domain" description="C2H2-type" evidence="10">
    <location>
        <begin position="57"/>
        <end position="84"/>
    </location>
</feature>
<dbReference type="Proteomes" id="UP000326924">
    <property type="component" value="Unassembled WGS sequence"/>
</dbReference>
<dbReference type="GO" id="GO:0000981">
    <property type="term" value="F:DNA-binding transcription factor activity, RNA polymerase II-specific"/>
    <property type="evidence" value="ECO:0007669"/>
    <property type="project" value="InterPro"/>
</dbReference>
<dbReference type="PROSITE" id="PS00463">
    <property type="entry name" value="ZN2_CY6_FUNGAL_1"/>
    <property type="match status" value="1"/>
</dbReference>
<sequence>MADQHPSRSTSPGSAGGGTASGGSGGGLFQCGDCGRSYTRADHLARHVRSHTQEKPFPCTICLKRFSRADLLKRHFLNHDENNDGKRQRRARSPTAPGRVTQACRACATAKLKCEEEKPCHRCEQKGLVCEYAQGEAGMKRFAKGIKREHDGGADGHILPSQPPATLSQGFHDVNYTTTTFPGTQAPTPVTIGESTSGYPDPYTMSPFGGFGPESLPMGHGGPPHGGHADPLAAGRSFVPSIHANMRHLTGRDIIQFGSVTNLDLEDMDFNLLGDYNEMFMSSLSGHGSSMHLDPLNPPQAVSPTSSLEPPTFAMKQLALGRDAYQRSHLRWNPTSKDHANNDQTDLAVPSDASSRIKMHWRAIRAKLDQQARDRVLAVILTTCEFHNRLQAVSSFPSAELLDNLVNVYFHHQRQIPDAWVHPATFHPNTAAPDLLAAVVAAGAVLTPVRTIRKLGFALQEAVRTSIPRLFESNNAYTRNLEIVSSFMLWLEVSLWSGHKRRIEIAESFRNVLTTMLRRGGKFRRSQYPPIYPTPSDTGEVLEAKWREWAAQQQWLRLAYHLMIHDAQASISLLINPVISYAELSLPLPAGRDLFFAPTAEEWKTLYISNPISPETRIPSFTDCIHDFPGLSLPPDITSIHIDHELTELATLFGLWGQLWDYRQRLSIRRYPQQRPPSPLLQHIKKNLLNPRFQSPHCRLLLELLGMSVYVSLEELQAFAGKEDEEESLRVLPIVQAWIQSSESRLAAWHAGQLIREARTIRLGGLNEFWAVAVYHASLTLWAYAVLRKMVVTPVTTPDPLISEAEELVYLDGVDTQASDRFIEFNRGHPTICGFHPQQRDIDVHSPCQVMRGVAEFMRGNHALGNGGETTPPPIVENLTQLMEELGDLAEERI</sequence>
<dbReference type="GO" id="GO:0003677">
    <property type="term" value="F:DNA binding"/>
    <property type="evidence" value="ECO:0007669"/>
    <property type="project" value="InterPro"/>
</dbReference>
<comment type="caution">
    <text evidence="11">The sequence shown here is derived from an EMBL/GenBank/DDBJ whole genome shotgun (WGS) entry which is preliminary data.</text>
</comment>
<feature type="domain" description="C2H2-type" evidence="10">
    <location>
        <begin position="29"/>
        <end position="56"/>
    </location>
</feature>
<evidence type="ECO:0000256" key="6">
    <source>
        <dbReference type="ARBA" id="ARBA00023242"/>
    </source>
</evidence>
<evidence type="ECO:0000259" key="9">
    <source>
        <dbReference type="PROSITE" id="PS50048"/>
    </source>
</evidence>
<protein>
    <recommendedName>
        <fullName evidence="13">Fungal-specific transcription factor domain-containing protein</fullName>
    </recommendedName>
</protein>
<evidence type="ECO:0000256" key="5">
    <source>
        <dbReference type="ARBA" id="ARBA00023163"/>
    </source>
</evidence>
<dbReference type="InParanoid" id="A0A5J5EJL8"/>
<evidence type="ECO:0000256" key="1">
    <source>
        <dbReference type="ARBA" id="ARBA00022723"/>
    </source>
</evidence>
<dbReference type="AlphaFoldDB" id="A0A5J5EJL8"/>
<keyword evidence="5" id="KW-0804">Transcription</keyword>
<evidence type="ECO:0000256" key="8">
    <source>
        <dbReference type="SAM" id="MobiDB-lite"/>
    </source>
</evidence>
<dbReference type="Pfam" id="PF00096">
    <property type="entry name" value="zf-C2H2"/>
    <property type="match status" value="2"/>
</dbReference>
<dbReference type="CDD" id="cd00067">
    <property type="entry name" value="GAL4"/>
    <property type="match status" value="1"/>
</dbReference>
<dbReference type="FunFam" id="3.30.160.60:FF:002343">
    <property type="entry name" value="Zinc finger protein 33A"/>
    <property type="match status" value="1"/>
</dbReference>
<dbReference type="SMART" id="SM00355">
    <property type="entry name" value="ZnF_C2H2"/>
    <property type="match status" value="2"/>
</dbReference>